<feature type="compositionally biased region" description="Low complexity" evidence="1">
    <location>
        <begin position="1"/>
        <end position="20"/>
    </location>
</feature>
<evidence type="ECO:0000256" key="1">
    <source>
        <dbReference type="SAM" id="MobiDB-lite"/>
    </source>
</evidence>
<dbReference type="AlphaFoldDB" id="A0A8H9L893"/>
<organism evidence="2 3">
    <name type="scientific">Deinococcus arenae</name>
    <dbReference type="NCBI Taxonomy" id="1452751"/>
    <lineage>
        <taxon>Bacteria</taxon>
        <taxon>Thermotogati</taxon>
        <taxon>Deinococcota</taxon>
        <taxon>Deinococci</taxon>
        <taxon>Deinococcales</taxon>
        <taxon>Deinococcaceae</taxon>
        <taxon>Deinococcus</taxon>
    </lineage>
</organism>
<feature type="region of interest" description="Disordered" evidence="1">
    <location>
        <begin position="1"/>
        <end position="53"/>
    </location>
</feature>
<feature type="compositionally biased region" description="Polar residues" evidence="1">
    <location>
        <begin position="112"/>
        <end position="121"/>
    </location>
</feature>
<feature type="region of interest" description="Disordered" evidence="1">
    <location>
        <begin position="78"/>
        <end position="121"/>
    </location>
</feature>
<gene>
    <name evidence="2" type="ORF">GCM10008956_32790</name>
</gene>
<reference evidence="3" key="1">
    <citation type="journal article" date="2019" name="Int. J. Syst. Evol. Microbiol.">
        <title>The Global Catalogue of Microorganisms (GCM) 10K type strain sequencing project: providing services to taxonomists for standard genome sequencing and annotation.</title>
        <authorList>
            <consortium name="The Broad Institute Genomics Platform"/>
            <consortium name="The Broad Institute Genome Sequencing Center for Infectious Disease"/>
            <person name="Wu L."/>
            <person name="Ma J."/>
        </authorList>
    </citation>
    <scope>NUCLEOTIDE SEQUENCE [LARGE SCALE GENOMIC DNA]</scope>
    <source>
        <strain evidence="3">JCM 31047</strain>
    </source>
</reference>
<comment type="caution">
    <text evidence="2">The sequence shown here is derived from an EMBL/GenBank/DDBJ whole genome shotgun (WGS) entry which is preliminary data.</text>
</comment>
<feature type="compositionally biased region" description="Polar residues" evidence="1">
    <location>
        <begin position="94"/>
        <end position="105"/>
    </location>
</feature>
<proteinExistence type="predicted"/>
<dbReference type="Proteomes" id="UP000600547">
    <property type="component" value="Unassembled WGS sequence"/>
</dbReference>
<evidence type="ECO:0000313" key="3">
    <source>
        <dbReference type="Proteomes" id="UP000600547"/>
    </source>
</evidence>
<accession>A0A8H9L893</accession>
<dbReference type="EMBL" id="BMQG01000015">
    <property type="protein sequence ID" value="GGM54331.1"/>
    <property type="molecule type" value="Genomic_DNA"/>
</dbReference>
<protein>
    <submittedName>
        <fullName evidence="2">Uncharacterized protein</fullName>
    </submittedName>
</protein>
<name>A0A8H9L893_9DEIO</name>
<sequence>MANPGTARTSTGTGTAARASDPLRGCPAAGRCARTGRAPAAPADLRRHTGSTPADWTVQQRLRADCNGDRLTDTVGVAQNTDPRQIHPTRHNQEAWNNNPRSWWTRSPAGTGVSNWRSGVP</sequence>
<keyword evidence="3" id="KW-1185">Reference proteome</keyword>
<evidence type="ECO:0000313" key="2">
    <source>
        <dbReference type="EMBL" id="GGM54331.1"/>
    </source>
</evidence>